<keyword evidence="6" id="KW-1185">Reference proteome</keyword>
<sequence>MNELNEYLDQVIQGDCLDIMPQLPAQSIDLILCDLPYGTTQNPWDEVIDLGELWKNYQRLIKPNGVIALTGHGLFTGKLMMSQPDMFRYKFVWIKSKAPNFLQAKQQPLKKHEDVCIFYRKRPTYNPQMTMGKPYDTGWRKPGQTGSYGNYKPVYRSSTGQRYPLDLIFMEDPHPDWVYCNTAELEGKTHHPNQKPVALGQYLVRTYTEPGQVVLDNACGSGSFLVAAAKEGRHFIGIEKNQHSRRLKTEAIDFIEVCRERLKTA</sequence>
<name>A0A1S9P6P7_9SPHI</name>
<dbReference type="Pfam" id="PF01555">
    <property type="entry name" value="N6_N4_Mtase"/>
    <property type="match status" value="1"/>
</dbReference>
<dbReference type="EMBL" id="MBTF01000039">
    <property type="protein sequence ID" value="OOQ56633.1"/>
    <property type="molecule type" value="Genomic_DNA"/>
</dbReference>
<dbReference type="GO" id="GO:0003677">
    <property type="term" value="F:DNA binding"/>
    <property type="evidence" value="ECO:0007669"/>
    <property type="project" value="InterPro"/>
</dbReference>
<proteinExistence type="inferred from homology"/>
<evidence type="ECO:0000313" key="5">
    <source>
        <dbReference type="EMBL" id="OOQ56633.1"/>
    </source>
</evidence>
<dbReference type="InterPro" id="IPR029063">
    <property type="entry name" value="SAM-dependent_MTases_sf"/>
</dbReference>
<comment type="caution">
    <text evidence="5">The sequence shown here is derived from an EMBL/GenBank/DDBJ whole genome shotgun (WGS) entry which is preliminary data.</text>
</comment>
<dbReference type="STRING" id="1792845.BC343_19595"/>
<feature type="domain" description="DNA methylase N-4/N-6" evidence="4">
    <location>
        <begin position="28"/>
        <end position="244"/>
    </location>
</feature>
<dbReference type="SUPFAM" id="SSF53335">
    <property type="entry name" value="S-adenosyl-L-methionine-dependent methyltransferases"/>
    <property type="match status" value="1"/>
</dbReference>
<dbReference type="PRINTS" id="PR00508">
    <property type="entry name" value="S21N4MTFRASE"/>
</dbReference>
<dbReference type="GO" id="GO:0008170">
    <property type="term" value="F:N-methyltransferase activity"/>
    <property type="evidence" value="ECO:0007669"/>
    <property type="project" value="InterPro"/>
</dbReference>
<dbReference type="OrthoDB" id="9800801at2"/>
<dbReference type="AlphaFoldDB" id="A0A1S9P6P7"/>
<dbReference type="RefSeq" id="WP_078351597.1">
    <property type="nucleotide sequence ID" value="NZ_MBTF01000039.1"/>
</dbReference>
<evidence type="ECO:0000256" key="1">
    <source>
        <dbReference type="ARBA" id="ARBA00022603"/>
    </source>
</evidence>
<dbReference type="EC" id="2.1.1.-" evidence="3"/>
<dbReference type="Proteomes" id="UP000189739">
    <property type="component" value="Unassembled WGS sequence"/>
</dbReference>
<comment type="similarity">
    <text evidence="3">Belongs to the N(4)/N(6)-methyltransferase family.</text>
</comment>
<keyword evidence="1 5" id="KW-0489">Methyltransferase</keyword>
<reference evidence="5 6" key="1">
    <citation type="submission" date="2016-07" db="EMBL/GenBank/DDBJ databases">
        <title>Genomic analysis of zinc-resistant bacterium Mucilaginibacter pedocola TBZ30.</title>
        <authorList>
            <person name="Huang J."/>
            <person name="Tang J."/>
        </authorList>
    </citation>
    <scope>NUCLEOTIDE SEQUENCE [LARGE SCALE GENOMIC DNA]</scope>
    <source>
        <strain evidence="5 6">TBZ30</strain>
    </source>
</reference>
<dbReference type="InterPro" id="IPR001091">
    <property type="entry name" value="RM_Methyltransferase"/>
</dbReference>
<dbReference type="Gene3D" id="3.40.50.150">
    <property type="entry name" value="Vaccinia Virus protein VP39"/>
    <property type="match status" value="1"/>
</dbReference>
<dbReference type="GO" id="GO:0032259">
    <property type="term" value="P:methylation"/>
    <property type="evidence" value="ECO:0007669"/>
    <property type="project" value="UniProtKB-KW"/>
</dbReference>
<evidence type="ECO:0000259" key="4">
    <source>
        <dbReference type="Pfam" id="PF01555"/>
    </source>
</evidence>
<evidence type="ECO:0000313" key="6">
    <source>
        <dbReference type="Proteomes" id="UP000189739"/>
    </source>
</evidence>
<protein>
    <recommendedName>
        <fullName evidence="3">Methyltransferase</fullName>
        <ecNumber evidence="3">2.1.1.-</ecNumber>
    </recommendedName>
</protein>
<dbReference type="REBASE" id="284096">
    <property type="entry name" value="M.Mpe30ORF19595P"/>
</dbReference>
<accession>A0A1S9P6P7</accession>
<evidence type="ECO:0000256" key="3">
    <source>
        <dbReference type="RuleBase" id="RU362026"/>
    </source>
</evidence>
<organism evidence="5 6">
    <name type="scientific">Mucilaginibacter pedocola</name>
    <dbReference type="NCBI Taxonomy" id="1792845"/>
    <lineage>
        <taxon>Bacteria</taxon>
        <taxon>Pseudomonadati</taxon>
        <taxon>Bacteroidota</taxon>
        <taxon>Sphingobacteriia</taxon>
        <taxon>Sphingobacteriales</taxon>
        <taxon>Sphingobacteriaceae</taxon>
        <taxon>Mucilaginibacter</taxon>
    </lineage>
</organism>
<keyword evidence="2 5" id="KW-0808">Transferase</keyword>
<gene>
    <name evidence="5" type="ORF">BC343_19595</name>
</gene>
<evidence type="ECO:0000256" key="2">
    <source>
        <dbReference type="ARBA" id="ARBA00022679"/>
    </source>
</evidence>
<dbReference type="InterPro" id="IPR002941">
    <property type="entry name" value="DNA_methylase_N4/N6"/>
</dbReference>